<dbReference type="EMBL" id="LXIE01000002">
    <property type="protein sequence ID" value="OAD92328.1"/>
    <property type="molecule type" value="Genomic_DNA"/>
</dbReference>
<dbReference type="PANTHER" id="PTHR37943:SF1">
    <property type="entry name" value="PROTEIN VES"/>
    <property type="match status" value="1"/>
</dbReference>
<organism evidence="1 2">
    <name type="scientific">Aequorivita soesokkakensis</name>
    <dbReference type="NCBI Taxonomy" id="1385699"/>
    <lineage>
        <taxon>Bacteria</taxon>
        <taxon>Pseudomonadati</taxon>
        <taxon>Bacteroidota</taxon>
        <taxon>Flavobacteriia</taxon>
        <taxon>Flavobacteriales</taxon>
        <taxon>Flavobacteriaceae</taxon>
        <taxon>Aequorivita</taxon>
    </lineage>
</organism>
<evidence type="ECO:0000313" key="1">
    <source>
        <dbReference type="EMBL" id="OAD92328.1"/>
    </source>
</evidence>
<dbReference type="SUPFAM" id="SSF51182">
    <property type="entry name" value="RmlC-like cupins"/>
    <property type="match status" value="1"/>
</dbReference>
<dbReference type="InterPro" id="IPR010282">
    <property type="entry name" value="Uncharacterised_HutD/Ves"/>
</dbReference>
<dbReference type="Proteomes" id="UP000077552">
    <property type="component" value="Unassembled WGS sequence"/>
</dbReference>
<proteinExistence type="predicted"/>
<dbReference type="PANTHER" id="PTHR37943">
    <property type="entry name" value="PROTEIN VES"/>
    <property type="match status" value="1"/>
</dbReference>
<dbReference type="STRING" id="1385699.A7A78_08820"/>
<gene>
    <name evidence="1" type="ORF">A7A78_08820</name>
</gene>
<dbReference type="Gene3D" id="2.60.120.10">
    <property type="entry name" value="Jelly Rolls"/>
    <property type="match status" value="2"/>
</dbReference>
<dbReference type="AlphaFoldDB" id="A0A1A9LG95"/>
<accession>A0A1A9LG95</accession>
<keyword evidence="2" id="KW-1185">Reference proteome</keyword>
<name>A0A1A9LG95_9FLAO</name>
<dbReference type="Pfam" id="PF05962">
    <property type="entry name" value="HutD"/>
    <property type="match status" value="1"/>
</dbReference>
<dbReference type="InterPro" id="IPR014710">
    <property type="entry name" value="RmlC-like_jellyroll"/>
</dbReference>
<comment type="caution">
    <text evidence="1">The sequence shown here is derived from an EMBL/GenBank/DDBJ whole genome shotgun (WGS) entry which is preliminary data.</text>
</comment>
<reference evidence="1 2" key="1">
    <citation type="submission" date="2016-05" db="EMBL/GenBank/DDBJ databases">
        <title>Genome sequencing of Vitellibacter soesokkakensis RSSK-12.</title>
        <authorList>
            <person name="Thevarajoo S."/>
            <person name="Selvaratnam C."/>
            <person name="Goh K.M."/>
            <person name="Chan K.-G."/>
            <person name="Chong C.S."/>
        </authorList>
    </citation>
    <scope>NUCLEOTIDE SEQUENCE [LARGE SCALE GENOMIC DNA]</scope>
    <source>
        <strain evidence="1 2">RSSK-12</strain>
    </source>
</reference>
<evidence type="ECO:0008006" key="3">
    <source>
        <dbReference type="Google" id="ProtNLM"/>
    </source>
</evidence>
<dbReference type="RefSeq" id="WP_068760980.1">
    <property type="nucleotide sequence ID" value="NZ_LXIE01000002.1"/>
</dbReference>
<dbReference type="InterPro" id="IPR011051">
    <property type="entry name" value="RmlC_Cupin_sf"/>
</dbReference>
<evidence type="ECO:0000313" key="2">
    <source>
        <dbReference type="Proteomes" id="UP000077552"/>
    </source>
</evidence>
<protein>
    <recommendedName>
        <fullName evidence="3">HutD-family protein</fullName>
    </recommendedName>
</protein>
<sequence>MKITILTPQHFKKSEWSGGSTTQLFIFPSTASYTARDFELRLSTAKVEAEESTFTALPGIDRKLMILEGAISITHEGHYSKHLNPFEVDEFSGDWKTTAIGTCTDFNVMTTGKQQSAFYHIAMEAGSSYTLKPKAECKKLFLYVTSGTLQLQLKDENYILETGNLMVIEDGSVSSIAINDDMGFGVVVLELY</sequence>